<gene>
    <name evidence="1" type="ORF">PC110_g19260</name>
</gene>
<dbReference type="VEuPathDB" id="FungiDB:PC110_g19260"/>
<dbReference type="EMBL" id="MJFZ01000904">
    <property type="protein sequence ID" value="RAW24316.1"/>
    <property type="molecule type" value="Genomic_DNA"/>
</dbReference>
<reference evidence="1 2" key="1">
    <citation type="submission" date="2018-01" db="EMBL/GenBank/DDBJ databases">
        <title>Draft genome of the strawberry crown rot pathogen Phytophthora cactorum.</title>
        <authorList>
            <person name="Armitage A.D."/>
            <person name="Lysoe E."/>
            <person name="Nellist C.F."/>
            <person name="Harrison R.J."/>
            <person name="Brurberg M.B."/>
        </authorList>
    </citation>
    <scope>NUCLEOTIDE SEQUENCE [LARGE SCALE GENOMIC DNA]</scope>
    <source>
        <strain evidence="1 2">10300</strain>
    </source>
</reference>
<comment type="caution">
    <text evidence="1">The sequence shown here is derived from an EMBL/GenBank/DDBJ whole genome shotgun (WGS) entry which is preliminary data.</text>
</comment>
<accession>A0A329RKU8</accession>
<proteinExistence type="predicted"/>
<keyword evidence="2" id="KW-1185">Reference proteome</keyword>
<dbReference type="Proteomes" id="UP000251314">
    <property type="component" value="Unassembled WGS sequence"/>
</dbReference>
<sequence length="243" mass="26481">MSGVAAEMPAKFGLMLDGCSFDSEHYIAVYGYYNFNGKAQYPLLTMAPLVADPSAHHSAASPVNFLREMLMRDYSKRLDDCLLVVGDNCATNQRMGTLMGVPLVGCASHRLNLADQGLFSQASDDLDQVKKLMTKLKGLNQSAKLSPPANRRLCKFLDDLSKIESVSKELQSSSVSLLDARVYFDGLLELHPSFSTHLSPRAPSVHSPHFEAACVKVLVGKADELTGGQRATSLRPFVVEDLS</sequence>
<dbReference type="InterPro" id="IPR012337">
    <property type="entry name" value="RNaseH-like_sf"/>
</dbReference>
<dbReference type="OrthoDB" id="10384136at2759"/>
<evidence type="ECO:0000313" key="1">
    <source>
        <dbReference type="EMBL" id="RAW24316.1"/>
    </source>
</evidence>
<name>A0A329RKU8_9STRA</name>
<organism evidence="1 2">
    <name type="scientific">Phytophthora cactorum</name>
    <dbReference type="NCBI Taxonomy" id="29920"/>
    <lineage>
        <taxon>Eukaryota</taxon>
        <taxon>Sar</taxon>
        <taxon>Stramenopiles</taxon>
        <taxon>Oomycota</taxon>
        <taxon>Peronosporomycetes</taxon>
        <taxon>Peronosporales</taxon>
        <taxon>Peronosporaceae</taxon>
        <taxon>Phytophthora</taxon>
    </lineage>
</organism>
<dbReference type="AlphaFoldDB" id="A0A329RKU8"/>
<dbReference type="PANTHER" id="PTHR40866">
    <property type="entry name" value="BED-TYPE DOMAIN-CONTAINING PROTEIN"/>
    <property type="match status" value="1"/>
</dbReference>
<dbReference type="PANTHER" id="PTHR40866:SF1">
    <property type="entry name" value="BED-TYPE DOMAIN-CONTAINING PROTEIN"/>
    <property type="match status" value="1"/>
</dbReference>
<evidence type="ECO:0000313" key="2">
    <source>
        <dbReference type="Proteomes" id="UP000251314"/>
    </source>
</evidence>
<dbReference type="SUPFAM" id="SSF53098">
    <property type="entry name" value="Ribonuclease H-like"/>
    <property type="match status" value="1"/>
</dbReference>
<protein>
    <submittedName>
        <fullName evidence="1">Uncharacterized protein</fullName>
    </submittedName>
</protein>